<feature type="non-terminal residue" evidence="1">
    <location>
        <position position="1"/>
    </location>
</feature>
<organism evidence="1">
    <name type="scientific">Tanacetum cinerariifolium</name>
    <name type="common">Dalmatian daisy</name>
    <name type="synonym">Chrysanthemum cinerariifolium</name>
    <dbReference type="NCBI Taxonomy" id="118510"/>
    <lineage>
        <taxon>Eukaryota</taxon>
        <taxon>Viridiplantae</taxon>
        <taxon>Streptophyta</taxon>
        <taxon>Embryophyta</taxon>
        <taxon>Tracheophyta</taxon>
        <taxon>Spermatophyta</taxon>
        <taxon>Magnoliopsida</taxon>
        <taxon>eudicotyledons</taxon>
        <taxon>Gunneridae</taxon>
        <taxon>Pentapetalae</taxon>
        <taxon>asterids</taxon>
        <taxon>campanulids</taxon>
        <taxon>Asterales</taxon>
        <taxon>Asteraceae</taxon>
        <taxon>Asteroideae</taxon>
        <taxon>Anthemideae</taxon>
        <taxon>Anthemidinae</taxon>
        <taxon>Tanacetum</taxon>
    </lineage>
</organism>
<protein>
    <submittedName>
        <fullName evidence="1">Uncharacterized protein</fullName>
    </submittedName>
</protein>
<accession>A0A699XCU3</accession>
<dbReference type="EMBL" id="BKCJ011820622">
    <property type="protein sequence ID" value="GFD55696.1"/>
    <property type="molecule type" value="Genomic_DNA"/>
</dbReference>
<name>A0A699XCU3_TANCI</name>
<reference evidence="1" key="1">
    <citation type="journal article" date="2019" name="Sci. Rep.">
        <title>Draft genome of Tanacetum cinerariifolium, the natural source of mosquito coil.</title>
        <authorList>
            <person name="Yamashiro T."/>
            <person name="Shiraishi A."/>
            <person name="Satake H."/>
            <person name="Nakayama K."/>
        </authorList>
    </citation>
    <scope>NUCLEOTIDE SEQUENCE</scope>
</reference>
<comment type="caution">
    <text evidence="1">The sequence shown here is derived from an EMBL/GenBank/DDBJ whole genome shotgun (WGS) entry which is preliminary data.</text>
</comment>
<sequence>IFGEAEGEAAGKVHAVIVEIILQRRLVVHCGGEHDRALTAP</sequence>
<gene>
    <name evidence="1" type="ORF">Tci_927665</name>
</gene>
<evidence type="ECO:0000313" key="1">
    <source>
        <dbReference type="EMBL" id="GFD55696.1"/>
    </source>
</evidence>
<dbReference type="AlphaFoldDB" id="A0A699XCU3"/>
<proteinExistence type="predicted"/>